<dbReference type="OrthoDB" id="5244761at2759"/>
<name>A0A6J3M1A9_9PEZI</name>
<dbReference type="PANTHER" id="PTHR47785:SF4">
    <property type="entry name" value="ZN(II)2CYS6 TRANSCRIPTION FACTOR (EUROFUNG)"/>
    <property type="match status" value="1"/>
</dbReference>
<evidence type="ECO:0000313" key="3">
    <source>
        <dbReference type="RefSeq" id="XP_033457743.1"/>
    </source>
</evidence>
<reference evidence="3" key="3">
    <citation type="submission" date="2025-08" db="UniProtKB">
        <authorList>
            <consortium name="RefSeq"/>
        </authorList>
    </citation>
    <scope>IDENTIFICATION</scope>
    <source>
        <strain evidence="3">CBS 342.82</strain>
    </source>
</reference>
<feature type="region of interest" description="Disordered" evidence="1">
    <location>
        <begin position="242"/>
        <end position="287"/>
    </location>
</feature>
<dbReference type="GeneID" id="54364371"/>
<gene>
    <name evidence="3" type="ORF">K489DRAFT_390095</name>
</gene>
<dbReference type="Proteomes" id="UP000504637">
    <property type="component" value="Unplaced"/>
</dbReference>
<evidence type="ECO:0008006" key="4">
    <source>
        <dbReference type="Google" id="ProtNLM"/>
    </source>
</evidence>
<evidence type="ECO:0000256" key="1">
    <source>
        <dbReference type="SAM" id="MobiDB-lite"/>
    </source>
</evidence>
<feature type="region of interest" description="Disordered" evidence="1">
    <location>
        <begin position="126"/>
        <end position="152"/>
    </location>
</feature>
<accession>A0A6J3M1A9</accession>
<protein>
    <recommendedName>
        <fullName evidence="4">Transcription factor domain-containing protein</fullName>
    </recommendedName>
</protein>
<dbReference type="InterPro" id="IPR053181">
    <property type="entry name" value="EcdB-like_regulator"/>
</dbReference>
<sequence length="713" mass="79006">MEAEDRGMLRLYTAGEAADEPDGTQSGIIASPTNGEPSPEAQHAPTPTNDGVWGSAAFCGPPDDRRMDFSASPGGRRPTGDLDLDVNTIQALLESYLQNIHVMHPILNEKRLRKMIDAFSRRYGTGQFRGAHGTPTTMSDPDNRPMKRQRSNGSTAISIMTVNEADMRREPREAIEHSPASAVVLLVLALGKICLHKDPLPGFVPNSRLQTNSAVAHSAGIRGAPNDVNTSFASMSSPGSAIMRSAHMSPQSPLATPHNQPTPPTEQGYRHEVRTSGPPTNGVTSNRFRKNIDALPGLSYYAKASEIIGEQADGNDLIHAQIFILAGLFKGQLARVKESMSWFQMAGRAVLSLLDRYKLYNDSYWVNYGEKPQGQESGQARIKDSRHVLLVIAAWSCLQLETDILAEMKFPPSGIQEKEPLLLFPLKTPQHEHEMETLQGSGGWDGTDRILMYFVSLLFLRRRLNKVHAEIYGPDSLGQTLKAVQVMLAGHDDVLNAWRKGLPEQLKWDDNDPPATEILDARLRGKYYGAVYVINRPFLDYALHIMPHLVNDKCTLEEAAIDAYGNPRDKADIHLFRAIQQMGDSAIWRAAKRCIDAAMHSTVAFDGMDGRLIVTNIHGTAHAQFGNMLVLSATYSSPYLNRLVPHDRFKTLLLRTIKFLRRLSPISPTCRADCLILEKFEKTLFPLADTESTTYRDEGVDRETLMQDAAPPV</sequence>
<reference evidence="3" key="2">
    <citation type="submission" date="2020-04" db="EMBL/GenBank/DDBJ databases">
        <authorList>
            <consortium name="NCBI Genome Project"/>
        </authorList>
    </citation>
    <scope>NUCLEOTIDE SEQUENCE</scope>
    <source>
        <strain evidence="3">CBS 342.82</strain>
    </source>
</reference>
<dbReference type="AlphaFoldDB" id="A0A6J3M1A9"/>
<proteinExistence type="predicted"/>
<reference evidence="3" key="1">
    <citation type="submission" date="2020-01" db="EMBL/GenBank/DDBJ databases">
        <authorList>
            <consortium name="DOE Joint Genome Institute"/>
            <person name="Haridas S."/>
            <person name="Albert R."/>
            <person name="Binder M."/>
            <person name="Bloem J."/>
            <person name="Labutti K."/>
            <person name="Salamov A."/>
            <person name="Andreopoulos B."/>
            <person name="Baker S.E."/>
            <person name="Barry K."/>
            <person name="Bills G."/>
            <person name="Bluhm B.H."/>
            <person name="Cannon C."/>
            <person name="Castanera R."/>
            <person name="Culley D.E."/>
            <person name="Daum C."/>
            <person name="Ezra D."/>
            <person name="Gonzalez J.B."/>
            <person name="Henrissat B."/>
            <person name="Kuo A."/>
            <person name="Liang C."/>
            <person name="Lipzen A."/>
            <person name="Lutzoni F."/>
            <person name="Magnuson J."/>
            <person name="Mondo S."/>
            <person name="Nolan M."/>
            <person name="Ohm R."/>
            <person name="Pangilinan J."/>
            <person name="Park H.-J."/>
            <person name="Ramirez L."/>
            <person name="Alfaro M."/>
            <person name="Sun H."/>
            <person name="Tritt A."/>
            <person name="Yoshinaga Y."/>
            <person name="Zwiers L.-H."/>
            <person name="Turgeon B.G."/>
            <person name="Goodwin S.B."/>
            <person name="Spatafora J.W."/>
            <person name="Crous P.W."/>
            <person name="Grigoriev I.V."/>
        </authorList>
    </citation>
    <scope>NUCLEOTIDE SEQUENCE</scope>
    <source>
        <strain evidence="3">CBS 342.82</strain>
    </source>
</reference>
<dbReference type="CDD" id="cd12148">
    <property type="entry name" value="fungal_TF_MHR"/>
    <property type="match status" value="1"/>
</dbReference>
<dbReference type="RefSeq" id="XP_033457743.1">
    <property type="nucleotide sequence ID" value="XM_033606571.1"/>
</dbReference>
<feature type="compositionally biased region" description="Polar residues" evidence="1">
    <location>
        <begin position="277"/>
        <end position="286"/>
    </location>
</feature>
<feature type="compositionally biased region" description="Polar residues" evidence="1">
    <location>
        <begin position="248"/>
        <end position="259"/>
    </location>
</feature>
<feature type="compositionally biased region" description="Polar residues" evidence="1">
    <location>
        <begin position="23"/>
        <end position="36"/>
    </location>
</feature>
<evidence type="ECO:0000313" key="2">
    <source>
        <dbReference type="Proteomes" id="UP000504637"/>
    </source>
</evidence>
<dbReference type="PANTHER" id="PTHR47785">
    <property type="entry name" value="ZN(II)2CYS6 TRANSCRIPTION FACTOR (EUROFUNG)-RELATED-RELATED"/>
    <property type="match status" value="1"/>
</dbReference>
<organism evidence="3">
    <name type="scientific">Dissoconium aciculare CBS 342.82</name>
    <dbReference type="NCBI Taxonomy" id="1314786"/>
    <lineage>
        <taxon>Eukaryota</taxon>
        <taxon>Fungi</taxon>
        <taxon>Dikarya</taxon>
        <taxon>Ascomycota</taxon>
        <taxon>Pezizomycotina</taxon>
        <taxon>Dothideomycetes</taxon>
        <taxon>Dothideomycetidae</taxon>
        <taxon>Mycosphaerellales</taxon>
        <taxon>Dissoconiaceae</taxon>
        <taxon>Dissoconium</taxon>
    </lineage>
</organism>
<keyword evidence="2" id="KW-1185">Reference proteome</keyword>
<feature type="region of interest" description="Disordered" evidence="1">
    <location>
        <begin position="1"/>
        <end position="82"/>
    </location>
</feature>